<organism evidence="2 3">
    <name type="scientific">Stephania cephalantha</name>
    <dbReference type="NCBI Taxonomy" id="152367"/>
    <lineage>
        <taxon>Eukaryota</taxon>
        <taxon>Viridiplantae</taxon>
        <taxon>Streptophyta</taxon>
        <taxon>Embryophyta</taxon>
        <taxon>Tracheophyta</taxon>
        <taxon>Spermatophyta</taxon>
        <taxon>Magnoliopsida</taxon>
        <taxon>Ranunculales</taxon>
        <taxon>Menispermaceae</taxon>
        <taxon>Menispermoideae</taxon>
        <taxon>Cissampelideae</taxon>
        <taxon>Stephania</taxon>
    </lineage>
</organism>
<reference evidence="2 3" key="1">
    <citation type="submission" date="2024-01" db="EMBL/GenBank/DDBJ databases">
        <title>Genome assemblies of Stephania.</title>
        <authorList>
            <person name="Yang L."/>
        </authorList>
    </citation>
    <scope>NUCLEOTIDE SEQUENCE [LARGE SCALE GENOMIC DNA]</scope>
    <source>
        <strain evidence="2">JXDWG</strain>
        <tissue evidence="2">Leaf</tissue>
    </source>
</reference>
<dbReference type="Proteomes" id="UP001419268">
    <property type="component" value="Unassembled WGS sequence"/>
</dbReference>
<comment type="caution">
    <text evidence="2">The sequence shown here is derived from an EMBL/GenBank/DDBJ whole genome shotgun (WGS) entry which is preliminary data.</text>
</comment>
<sequence length="112" mass="12390">MALPTPTKVELGITKASTLKTIWFSTEVSTSALLIPLHHHLRDDSADLACGELDIQISTVSQPPSSSSRGLDSSRDQVGLDRQSIKEISSDKDFHLYRYSEIPESIPPWEPD</sequence>
<evidence type="ECO:0000313" key="2">
    <source>
        <dbReference type="EMBL" id="KAK9105702.1"/>
    </source>
</evidence>
<proteinExistence type="predicted"/>
<dbReference type="AlphaFoldDB" id="A0AAP0I117"/>
<evidence type="ECO:0000313" key="3">
    <source>
        <dbReference type="Proteomes" id="UP001419268"/>
    </source>
</evidence>
<keyword evidence="3" id="KW-1185">Reference proteome</keyword>
<accession>A0AAP0I117</accession>
<protein>
    <submittedName>
        <fullName evidence="2">Uncharacterized protein</fullName>
    </submittedName>
</protein>
<name>A0AAP0I117_9MAGN</name>
<dbReference type="EMBL" id="JBBNAG010000009">
    <property type="protein sequence ID" value="KAK9105702.1"/>
    <property type="molecule type" value="Genomic_DNA"/>
</dbReference>
<gene>
    <name evidence="2" type="ORF">Scep_022546</name>
</gene>
<feature type="compositionally biased region" description="Basic and acidic residues" evidence="1">
    <location>
        <begin position="72"/>
        <end position="86"/>
    </location>
</feature>
<feature type="region of interest" description="Disordered" evidence="1">
    <location>
        <begin position="59"/>
        <end position="86"/>
    </location>
</feature>
<feature type="compositionally biased region" description="Low complexity" evidence="1">
    <location>
        <begin position="61"/>
        <end position="71"/>
    </location>
</feature>
<evidence type="ECO:0000256" key="1">
    <source>
        <dbReference type="SAM" id="MobiDB-lite"/>
    </source>
</evidence>